<sequence length="705" mass="79775">MTPVTAESGSSTPVIIVSADAVVPENVETQVAEETAEDKSVAVPKTAESEVKEEADEEAKEVIKVGMECDLKHLYQKEDDKGRTSWTDKYPEDLEEAAENETTAKFAILVRNRKSFEDSRKKLEIDSIVVQSPLLKIVLSRVLKDYPGITCTLKRLVFQAPFNPFVHRWEEFTAALDEEEDEQTKQHLALLYKVLEAELKDIISARLDYIKNKVITFEHLWTIFVPGTTLFSTEWDRAYGSKFQSSSYFEHPKYGNCFGVMAQKVDWDGDKFGYASAQNLILEFPGTMPISSLDCFPLEYHPEQEKVSAELLKRGKLFESYHGYHYKAYKAFALGKNKCNDDIKVTVDSRIVIDSFAFGKFNPNRIAPLSPLKPKVKATREPVSDAEDSDAGSDVSYDSDDDSDDAYSFANDGNSSNSRGFKRVPLTDAQLIQCTPLVRGYALKSKQWLSFFVDVVNEIEFNDSAFSNLVLPADQKELILAFAMSQVKFKDDFDDVISGKGKGIIMLLSGGPGIGKTLTAESVAETMKVPLYMMSASDLGIRSFEVEANINNILEMVAKWNAVLLLDECDVFLEARSKHDLERNKIVSIFLRTLEYYEGILFLTTNRVEDMDPAFQSRIHISMEYPGLDKEARRQVWQNFLDRGIQHELSQKEVASLSEVDINGRQIKNVLKTGQLLARHKGVKLRYEHLRTVLNVERKKFEQLA</sequence>
<dbReference type="CDD" id="cd19481">
    <property type="entry name" value="RecA-like_protease"/>
    <property type="match status" value="1"/>
</dbReference>
<dbReference type="Pfam" id="PF22942">
    <property type="entry name" value="DUF7025"/>
    <property type="match status" value="1"/>
</dbReference>
<dbReference type="InterPro" id="IPR003959">
    <property type="entry name" value="ATPase_AAA_core"/>
</dbReference>
<dbReference type="SMART" id="SM00382">
    <property type="entry name" value="AAA"/>
    <property type="match status" value="1"/>
</dbReference>
<organism evidence="3 4">
    <name type="scientific">Hyaloscypha variabilis (strain UAMH 11265 / GT02V1 / F)</name>
    <name type="common">Meliniomyces variabilis</name>
    <dbReference type="NCBI Taxonomy" id="1149755"/>
    <lineage>
        <taxon>Eukaryota</taxon>
        <taxon>Fungi</taxon>
        <taxon>Dikarya</taxon>
        <taxon>Ascomycota</taxon>
        <taxon>Pezizomycotina</taxon>
        <taxon>Leotiomycetes</taxon>
        <taxon>Helotiales</taxon>
        <taxon>Hyaloscyphaceae</taxon>
        <taxon>Hyaloscypha</taxon>
        <taxon>Hyaloscypha variabilis</taxon>
    </lineage>
</organism>
<dbReference type="GO" id="GO:0016887">
    <property type="term" value="F:ATP hydrolysis activity"/>
    <property type="evidence" value="ECO:0007669"/>
    <property type="project" value="InterPro"/>
</dbReference>
<feature type="compositionally biased region" description="Acidic residues" evidence="1">
    <location>
        <begin position="384"/>
        <end position="401"/>
    </location>
</feature>
<dbReference type="STRING" id="1149755.A0A2J6RFD9"/>
<gene>
    <name evidence="3" type="ORF">L207DRAFT_635983</name>
</gene>
<name>A0A2J6RFD9_HYAVF</name>
<evidence type="ECO:0000259" key="2">
    <source>
        <dbReference type="SMART" id="SM00382"/>
    </source>
</evidence>
<dbReference type="PANTHER" id="PTHR46411:SF3">
    <property type="entry name" value="AAA+ ATPASE DOMAIN-CONTAINING PROTEIN"/>
    <property type="match status" value="1"/>
</dbReference>
<dbReference type="AlphaFoldDB" id="A0A2J6RFD9"/>
<keyword evidence="4" id="KW-1185">Reference proteome</keyword>
<dbReference type="GO" id="GO:0005524">
    <property type="term" value="F:ATP binding"/>
    <property type="evidence" value="ECO:0007669"/>
    <property type="project" value="InterPro"/>
</dbReference>
<dbReference type="EMBL" id="KZ613949">
    <property type="protein sequence ID" value="PMD37229.1"/>
    <property type="molecule type" value="Genomic_DNA"/>
</dbReference>
<evidence type="ECO:0000313" key="4">
    <source>
        <dbReference type="Proteomes" id="UP000235786"/>
    </source>
</evidence>
<feature type="domain" description="AAA+ ATPase" evidence="2">
    <location>
        <begin position="502"/>
        <end position="629"/>
    </location>
</feature>
<accession>A0A2J6RFD9</accession>
<dbReference type="InterPro" id="IPR054289">
    <property type="entry name" value="DUF7025"/>
</dbReference>
<dbReference type="SUPFAM" id="SSF52540">
    <property type="entry name" value="P-loop containing nucleoside triphosphate hydrolases"/>
    <property type="match status" value="1"/>
</dbReference>
<evidence type="ECO:0000313" key="3">
    <source>
        <dbReference type="EMBL" id="PMD37229.1"/>
    </source>
</evidence>
<keyword evidence="3" id="KW-0378">Hydrolase</keyword>
<proteinExistence type="predicted"/>
<protein>
    <submittedName>
        <fullName evidence="3">P-loop containing nucleoside triphosphate hydrolase protein</fullName>
    </submittedName>
</protein>
<dbReference type="OrthoDB" id="10042665at2759"/>
<feature type="region of interest" description="Disordered" evidence="1">
    <location>
        <begin position="32"/>
        <end position="56"/>
    </location>
</feature>
<dbReference type="InterPro" id="IPR003593">
    <property type="entry name" value="AAA+_ATPase"/>
</dbReference>
<dbReference type="Gene3D" id="3.40.50.300">
    <property type="entry name" value="P-loop containing nucleotide triphosphate hydrolases"/>
    <property type="match status" value="1"/>
</dbReference>
<dbReference type="PANTHER" id="PTHR46411">
    <property type="entry name" value="FAMILY ATPASE, PUTATIVE-RELATED"/>
    <property type="match status" value="1"/>
</dbReference>
<feature type="region of interest" description="Disordered" evidence="1">
    <location>
        <begin position="377"/>
        <end position="401"/>
    </location>
</feature>
<dbReference type="Proteomes" id="UP000235786">
    <property type="component" value="Unassembled WGS sequence"/>
</dbReference>
<dbReference type="InterPro" id="IPR027417">
    <property type="entry name" value="P-loop_NTPase"/>
</dbReference>
<evidence type="ECO:0000256" key="1">
    <source>
        <dbReference type="SAM" id="MobiDB-lite"/>
    </source>
</evidence>
<dbReference type="Pfam" id="PF00004">
    <property type="entry name" value="AAA"/>
    <property type="match status" value="1"/>
</dbReference>
<reference evidence="3 4" key="1">
    <citation type="submission" date="2016-04" db="EMBL/GenBank/DDBJ databases">
        <title>A degradative enzymes factory behind the ericoid mycorrhizal symbiosis.</title>
        <authorList>
            <consortium name="DOE Joint Genome Institute"/>
            <person name="Martino E."/>
            <person name="Morin E."/>
            <person name="Grelet G."/>
            <person name="Kuo A."/>
            <person name="Kohler A."/>
            <person name="Daghino S."/>
            <person name="Barry K."/>
            <person name="Choi C."/>
            <person name="Cichocki N."/>
            <person name="Clum A."/>
            <person name="Copeland A."/>
            <person name="Hainaut M."/>
            <person name="Haridas S."/>
            <person name="Labutti K."/>
            <person name="Lindquist E."/>
            <person name="Lipzen A."/>
            <person name="Khouja H.-R."/>
            <person name="Murat C."/>
            <person name="Ohm R."/>
            <person name="Olson A."/>
            <person name="Spatafora J."/>
            <person name="Veneault-Fourrey C."/>
            <person name="Henrissat B."/>
            <person name="Grigoriev I."/>
            <person name="Martin F."/>
            <person name="Perotto S."/>
        </authorList>
    </citation>
    <scope>NUCLEOTIDE SEQUENCE [LARGE SCALE GENOMIC DNA]</scope>
    <source>
        <strain evidence="3 4">F</strain>
    </source>
</reference>